<feature type="transmembrane region" description="Helical" evidence="1">
    <location>
        <begin position="40"/>
        <end position="58"/>
    </location>
</feature>
<feature type="transmembrane region" description="Helical" evidence="1">
    <location>
        <begin position="125"/>
        <end position="148"/>
    </location>
</feature>
<dbReference type="RefSeq" id="WP_272163391.1">
    <property type="nucleotide sequence ID" value="NZ_CP116507.1"/>
</dbReference>
<feature type="transmembrane region" description="Helical" evidence="1">
    <location>
        <begin position="12"/>
        <end position="34"/>
    </location>
</feature>
<evidence type="ECO:0000313" key="2">
    <source>
        <dbReference type="EMBL" id="WCG22807.1"/>
    </source>
</evidence>
<feature type="transmembrane region" description="Helical" evidence="1">
    <location>
        <begin position="70"/>
        <end position="88"/>
    </location>
</feature>
<keyword evidence="1" id="KW-1133">Transmembrane helix</keyword>
<protein>
    <submittedName>
        <fullName evidence="2">TraX family protein</fullName>
    </submittedName>
</protein>
<dbReference type="Pfam" id="PF05857">
    <property type="entry name" value="TraX"/>
    <property type="match status" value="1"/>
</dbReference>
<feature type="transmembrane region" description="Helical" evidence="1">
    <location>
        <begin position="194"/>
        <end position="221"/>
    </location>
</feature>
<evidence type="ECO:0000256" key="1">
    <source>
        <dbReference type="SAM" id="Phobius"/>
    </source>
</evidence>
<feature type="transmembrane region" description="Helical" evidence="1">
    <location>
        <begin position="154"/>
        <end position="182"/>
    </location>
</feature>
<keyword evidence="1" id="KW-0472">Membrane</keyword>
<feature type="transmembrane region" description="Helical" evidence="1">
    <location>
        <begin position="94"/>
        <end position="113"/>
    </location>
</feature>
<dbReference type="Proteomes" id="UP001179600">
    <property type="component" value="Chromosome"/>
</dbReference>
<gene>
    <name evidence="2" type="ORF">PML95_00620</name>
</gene>
<accession>A0AAF0BHC9</accession>
<reference evidence="2" key="1">
    <citation type="submission" date="2023-01" db="EMBL/GenBank/DDBJ databases">
        <title>Oxazolidinone resistance genes in florfenicol resistant enterococci from beef cattle and veal calves at slaughter.</title>
        <authorList>
            <person name="Biggel M."/>
        </authorList>
    </citation>
    <scope>NUCLEOTIDE SEQUENCE</scope>
    <source>
        <strain evidence="2">K204-1</strain>
    </source>
</reference>
<dbReference type="InterPro" id="IPR008875">
    <property type="entry name" value="TraX"/>
</dbReference>
<dbReference type="AlphaFoldDB" id="A0AAF0BHC9"/>
<proteinExistence type="predicted"/>
<feature type="transmembrane region" description="Helical" evidence="1">
    <location>
        <begin position="233"/>
        <end position="254"/>
    </location>
</feature>
<sequence>MEKRRGLSGFDLKIIGIIFMVLDHSYDAFVSFGAPLWMTLLGRTVAPIFLFLSAEGFYYTHSKWKYMRNLLLFFWLTNLVTMTISSVWPNDQIVLINSMLGTLFLSVLAMWSWDGLLSWKTDRSYFWKSLLGWAFILITPFIVIALLGMSLPMIVLQMVLFLPNAITVEGGIVFIFLGLLFYIFREKRWVQVSLLMVLALIVGLRGNWIQAAMGFAALPIALYNGAEGKKMKWFFYIFYPAHIAVIYLVATWFFF</sequence>
<dbReference type="EMBL" id="CP116507">
    <property type="protein sequence ID" value="WCG22807.1"/>
    <property type="molecule type" value="Genomic_DNA"/>
</dbReference>
<name>A0AAF0BHC9_9ENTE</name>
<evidence type="ECO:0000313" key="3">
    <source>
        <dbReference type="Proteomes" id="UP001179600"/>
    </source>
</evidence>
<organism evidence="2 3">
    <name type="scientific">Vagococcus lutrae</name>
    <dbReference type="NCBI Taxonomy" id="81947"/>
    <lineage>
        <taxon>Bacteria</taxon>
        <taxon>Bacillati</taxon>
        <taxon>Bacillota</taxon>
        <taxon>Bacilli</taxon>
        <taxon>Lactobacillales</taxon>
        <taxon>Enterococcaceae</taxon>
        <taxon>Vagococcus</taxon>
    </lineage>
</organism>
<keyword evidence="1" id="KW-0812">Transmembrane</keyword>